<evidence type="ECO:0000313" key="1">
    <source>
        <dbReference type="EMBL" id="SDC91157.1"/>
    </source>
</evidence>
<dbReference type="RefSeq" id="WP_048566430.1">
    <property type="nucleotide sequence ID" value="NZ_FMZR01000003.1"/>
</dbReference>
<evidence type="ECO:0000313" key="2">
    <source>
        <dbReference type="Proteomes" id="UP000183507"/>
    </source>
</evidence>
<dbReference type="Proteomes" id="UP000183507">
    <property type="component" value="Unassembled WGS sequence"/>
</dbReference>
<name>A0A1G6QHJ3_9BACI</name>
<sequence length="252" mass="28855">MKKFYKINESKENNDKPHSVTEFENITNKEFPYYQKGSKYACCEFCGSVVSITNGANNNSCSNATRAMYAKHTSLKDGLPFDPDYKNCIGYSGNAGGWQQIFTQEKGVLKNQKLENYINSHKVDIAKELFDLIGIRFSNTSGVNNLFNEMYESFTANKGLYVKKWYPSTVPFLLMQRTSNLNFWGYIVNDAIVQELKNEGIEIDGNQFKESDYQISFDLNKDDFPTHIIVRLLDSKGNFVDVSKCSLNKIFE</sequence>
<proteinExistence type="predicted"/>
<gene>
    <name evidence="1" type="ORF">SAMN04487767_103490</name>
</gene>
<accession>A0A1G6QHJ3</accession>
<protein>
    <submittedName>
        <fullName evidence="1">Uncharacterized protein</fullName>
    </submittedName>
</protein>
<dbReference type="AlphaFoldDB" id="A0A1G6QHJ3"/>
<reference evidence="2" key="1">
    <citation type="submission" date="2016-10" db="EMBL/GenBank/DDBJ databases">
        <authorList>
            <person name="Varghese N."/>
        </authorList>
    </citation>
    <scope>NUCLEOTIDE SEQUENCE [LARGE SCALE GENOMIC DNA]</scope>
    <source>
        <strain evidence="2">KPR-7A</strain>
    </source>
</reference>
<organism evidence="1 2">
    <name type="scientific">Bacillus wiedmannii</name>
    <dbReference type="NCBI Taxonomy" id="1890302"/>
    <lineage>
        <taxon>Bacteria</taxon>
        <taxon>Bacillati</taxon>
        <taxon>Bacillota</taxon>
        <taxon>Bacilli</taxon>
        <taxon>Bacillales</taxon>
        <taxon>Bacillaceae</taxon>
        <taxon>Bacillus</taxon>
        <taxon>Bacillus cereus group</taxon>
    </lineage>
</organism>
<dbReference type="EMBL" id="FMZR01000003">
    <property type="protein sequence ID" value="SDC91157.1"/>
    <property type="molecule type" value="Genomic_DNA"/>
</dbReference>